<organism evidence="4 5">
    <name type="scientific">Paenibacillus agricola</name>
    <dbReference type="NCBI Taxonomy" id="2716264"/>
    <lineage>
        <taxon>Bacteria</taxon>
        <taxon>Bacillati</taxon>
        <taxon>Bacillota</taxon>
        <taxon>Bacilli</taxon>
        <taxon>Bacillales</taxon>
        <taxon>Paenibacillaceae</taxon>
        <taxon>Paenibacillus</taxon>
    </lineage>
</organism>
<dbReference type="InterPro" id="IPR041498">
    <property type="entry name" value="Big_6"/>
</dbReference>
<proteinExistence type="predicted"/>
<name>A0ABX0JI30_9BACL</name>
<dbReference type="PROSITE" id="PS51272">
    <property type="entry name" value="SLH"/>
    <property type="match status" value="3"/>
</dbReference>
<dbReference type="Gene3D" id="2.60.40.10">
    <property type="entry name" value="Immunoglobulins"/>
    <property type="match status" value="1"/>
</dbReference>
<feature type="domain" description="SLH" evidence="3">
    <location>
        <begin position="602"/>
        <end position="665"/>
    </location>
</feature>
<dbReference type="RefSeq" id="WP_166155198.1">
    <property type="nucleotide sequence ID" value="NZ_JAAOIW010000018.1"/>
</dbReference>
<dbReference type="PANTHER" id="PTHR43308:SF5">
    <property type="entry name" value="S-LAYER PROTEIN _ PEPTIDOGLYCAN ENDO-BETA-N-ACETYLGLUCOSAMINIDASE"/>
    <property type="match status" value="1"/>
</dbReference>
<dbReference type="EMBL" id="JAAOIW010000018">
    <property type="protein sequence ID" value="NHN34348.1"/>
    <property type="molecule type" value="Genomic_DNA"/>
</dbReference>
<feature type="compositionally biased region" description="Polar residues" evidence="1">
    <location>
        <begin position="375"/>
        <end position="388"/>
    </location>
</feature>
<accession>A0ABX0JI30</accession>
<reference evidence="4" key="1">
    <citation type="submission" date="2020-03" db="EMBL/GenBank/DDBJ databases">
        <title>Draft sequencing of Paenibacilllus sp. S3N08.</title>
        <authorList>
            <person name="Kim D.-U."/>
        </authorList>
    </citation>
    <scope>NUCLEOTIDE SEQUENCE</scope>
    <source>
        <strain evidence="4">S3N08</strain>
    </source>
</reference>
<feature type="region of interest" description="Disordered" evidence="1">
    <location>
        <begin position="350"/>
        <end position="400"/>
    </location>
</feature>
<feature type="domain" description="SLH" evidence="3">
    <location>
        <begin position="732"/>
        <end position="792"/>
    </location>
</feature>
<dbReference type="PANTHER" id="PTHR43308">
    <property type="entry name" value="OUTER MEMBRANE PROTEIN ALPHA-RELATED"/>
    <property type="match status" value="1"/>
</dbReference>
<keyword evidence="5" id="KW-1185">Reference proteome</keyword>
<feature type="signal peptide" evidence="2">
    <location>
        <begin position="1"/>
        <end position="25"/>
    </location>
</feature>
<feature type="compositionally biased region" description="Gly residues" evidence="1">
    <location>
        <begin position="350"/>
        <end position="361"/>
    </location>
</feature>
<feature type="domain" description="SLH" evidence="3">
    <location>
        <begin position="666"/>
        <end position="725"/>
    </location>
</feature>
<dbReference type="InterPro" id="IPR013783">
    <property type="entry name" value="Ig-like_fold"/>
</dbReference>
<sequence>MRQKKKFLLSAISLSLLFISAISPAYGSTAGNPSGSVTVALSTDVSSGLSDPTSLPFFTKVIGLANYLKNDAGLTVTQKDQIRNMQIVFNATYRAEVQNIFLKYIDLTDVSDPVLKQKLMTNKTNIINTLIDLTTVMFSVDGLATAVQSLAGKLQNLSDYGVDPIDLVNFAAAVFDGLDASNLTEAGMIGQVNDAISNVPSGSSLVKYGITATELNNAITKSIEYLDGHAGAEFKASESLVKSKFVIYLNRGTTPVAPAIVGGNNLFTTDTTPDITVTAEANSTIKIYEGTTLLGSGVVAASGSITITLSALSFGNHNLTVTATDSAGNVSEAASLTVWINIASSGGGGNGGGGGGGGGSTGSNTDSNTDSNTGISISGQQVNFGNNDVKNETRPDGTTVTTVTVPETILKQAFDSLKNNPASAQVVTIDAGKSDNAIVSIPASAIVEATNSLSDAIVSIKGKDVTYDLPIKALDMASVLRELGADASQAKIVVKMEKASKETANKIAEKARLNNVTLLSDPIDFSITVEANGKSVTISSFGSNYVSRTIVVAQTVDSSEASAVYVDESSEMHFVPAVFIAADGKTQVTVKRNSNSTYAIVKSIKSFSDVSSHWAKTDVNLLASKLIINGLTDSTFGPDENITRAQFAALVVRSLGLVEEKGSSKFSDVKSADWFAGAVGSAVKYSIVDGFEDGTFRANANITREQMAVMVTRALKVAGKTVDVSTKQEQLLKGFSDNESINSWAKASVAQAVEVKIIEGMSANTFVPADNATRAQAAVMLKRLLKFVQFIN</sequence>
<gene>
    <name evidence="4" type="ORF">G9U52_31620</name>
</gene>
<dbReference type="Pfam" id="PF17936">
    <property type="entry name" value="Big_6"/>
    <property type="match status" value="1"/>
</dbReference>
<protein>
    <recommendedName>
        <fullName evidence="3">SLH domain-containing protein</fullName>
    </recommendedName>
</protein>
<comment type="caution">
    <text evidence="4">The sequence shown here is derived from an EMBL/GenBank/DDBJ whole genome shotgun (WGS) entry which is preliminary data.</text>
</comment>
<evidence type="ECO:0000313" key="5">
    <source>
        <dbReference type="Proteomes" id="UP001165962"/>
    </source>
</evidence>
<dbReference type="InterPro" id="IPR001119">
    <property type="entry name" value="SLH_dom"/>
</dbReference>
<evidence type="ECO:0000259" key="3">
    <source>
        <dbReference type="PROSITE" id="PS51272"/>
    </source>
</evidence>
<evidence type="ECO:0000256" key="1">
    <source>
        <dbReference type="SAM" id="MobiDB-lite"/>
    </source>
</evidence>
<feature type="compositionally biased region" description="Low complexity" evidence="1">
    <location>
        <begin position="362"/>
        <end position="374"/>
    </location>
</feature>
<feature type="chain" id="PRO_5046482138" description="SLH domain-containing protein" evidence="2">
    <location>
        <begin position="26"/>
        <end position="792"/>
    </location>
</feature>
<dbReference type="Proteomes" id="UP001165962">
    <property type="component" value="Unassembled WGS sequence"/>
</dbReference>
<evidence type="ECO:0000256" key="2">
    <source>
        <dbReference type="SAM" id="SignalP"/>
    </source>
</evidence>
<dbReference type="Pfam" id="PF00395">
    <property type="entry name" value="SLH"/>
    <property type="match status" value="3"/>
</dbReference>
<keyword evidence="2" id="KW-0732">Signal</keyword>
<evidence type="ECO:0000313" key="4">
    <source>
        <dbReference type="EMBL" id="NHN34348.1"/>
    </source>
</evidence>
<dbReference type="InterPro" id="IPR051465">
    <property type="entry name" value="Cell_Envelope_Struct_Comp"/>
</dbReference>